<proteinExistence type="predicted"/>
<evidence type="ECO:0000313" key="7">
    <source>
        <dbReference type="EMBL" id="KAJ6440192.1"/>
    </source>
</evidence>
<keyword evidence="2 6" id="KW-0812">Transmembrane</keyword>
<feature type="region of interest" description="Disordered" evidence="5">
    <location>
        <begin position="197"/>
        <end position="218"/>
    </location>
</feature>
<feature type="compositionally biased region" description="Basic and acidic residues" evidence="5">
    <location>
        <begin position="250"/>
        <end position="270"/>
    </location>
</feature>
<protein>
    <submittedName>
        <fullName evidence="7">MYND finger domain-containing protein</fullName>
    </submittedName>
</protein>
<name>A0AB34FP81_9HYPO</name>
<feature type="transmembrane region" description="Helical" evidence="6">
    <location>
        <begin position="18"/>
        <end position="37"/>
    </location>
</feature>
<evidence type="ECO:0000256" key="5">
    <source>
        <dbReference type="SAM" id="MobiDB-lite"/>
    </source>
</evidence>
<dbReference type="InterPro" id="IPR051694">
    <property type="entry name" value="Immunoregulatory_rcpt-like"/>
</dbReference>
<dbReference type="EMBL" id="JAQHRD010000006">
    <property type="protein sequence ID" value="KAJ6440192.1"/>
    <property type="molecule type" value="Genomic_DNA"/>
</dbReference>
<evidence type="ECO:0000256" key="3">
    <source>
        <dbReference type="ARBA" id="ARBA00022989"/>
    </source>
</evidence>
<feature type="compositionally biased region" description="Low complexity" evidence="5">
    <location>
        <begin position="197"/>
        <end position="207"/>
    </location>
</feature>
<accession>A0AB34FP81</accession>
<comment type="subcellular location">
    <subcellularLocation>
        <location evidence="1">Membrane</location>
        <topology evidence="1">Single-pass membrane protein</topology>
    </subcellularLocation>
</comment>
<dbReference type="GO" id="GO:0071944">
    <property type="term" value="C:cell periphery"/>
    <property type="evidence" value="ECO:0007669"/>
    <property type="project" value="UniProtKB-ARBA"/>
</dbReference>
<dbReference type="Proteomes" id="UP001163105">
    <property type="component" value="Unassembled WGS sequence"/>
</dbReference>
<keyword evidence="4 6" id="KW-0472">Membrane</keyword>
<evidence type="ECO:0000256" key="1">
    <source>
        <dbReference type="ARBA" id="ARBA00004167"/>
    </source>
</evidence>
<keyword evidence="8" id="KW-1185">Reference proteome</keyword>
<feature type="region of interest" description="Disordered" evidence="5">
    <location>
        <begin position="248"/>
        <end position="310"/>
    </location>
</feature>
<feature type="transmembrane region" description="Helical" evidence="6">
    <location>
        <begin position="136"/>
        <end position="157"/>
    </location>
</feature>
<dbReference type="GO" id="GO:0016020">
    <property type="term" value="C:membrane"/>
    <property type="evidence" value="ECO:0007669"/>
    <property type="project" value="UniProtKB-SubCell"/>
</dbReference>
<dbReference type="AlphaFoldDB" id="A0AB34FP81"/>
<evidence type="ECO:0000256" key="4">
    <source>
        <dbReference type="ARBA" id="ARBA00023136"/>
    </source>
</evidence>
<sequence length="310" mass="33415">MARPDNPQAYSRPSSPDIMAATIMVLIGAVLAGFAGMKHAAAQFIHPPAFVSGNSDLFQDSPRYELGTNVTIEWSLDKNKNKTDLIFALYYPRTPDHPGTDTMYKIKTSIPTSVTGGLWQVELFGNEKLVPTGEDAMCYLLLLFAGTNEVMFSSVYFNVSLPHREISSTVTTHAMTTSTATGGITSASTGTITTAAQTATTQPTTSGEPSTSGLSHGAAGGIGAGVTVGSLLVLSSLGFMLWRRRRKSRREADNEDGNRRQEQQHHHQQEQEQEPVQVTPKVQTYGGWEKPGTVMAELDGGPTTIVHEKA</sequence>
<feature type="transmembrane region" description="Helical" evidence="6">
    <location>
        <begin position="218"/>
        <end position="242"/>
    </location>
</feature>
<gene>
    <name evidence="7" type="ORF">O9K51_08083</name>
</gene>
<evidence type="ECO:0000256" key="2">
    <source>
        <dbReference type="ARBA" id="ARBA00022692"/>
    </source>
</evidence>
<reference evidence="7" key="1">
    <citation type="submission" date="2023-01" db="EMBL/GenBank/DDBJ databases">
        <title>The growth and conidiation of Purpureocillium lavendulum are regulated by nitrogen source and histone H3K14 acetylation.</title>
        <authorList>
            <person name="Tang P."/>
            <person name="Han J."/>
            <person name="Zhang C."/>
            <person name="Tang P."/>
            <person name="Qi F."/>
            <person name="Zhang K."/>
            <person name="Liang L."/>
        </authorList>
    </citation>
    <scope>NUCLEOTIDE SEQUENCE</scope>
    <source>
        <strain evidence="7">YMF1.00683</strain>
    </source>
</reference>
<organism evidence="7 8">
    <name type="scientific">Purpureocillium lavendulum</name>
    <dbReference type="NCBI Taxonomy" id="1247861"/>
    <lineage>
        <taxon>Eukaryota</taxon>
        <taxon>Fungi</taxon>
        <taxon>Dikarya</taxon>
        <taxon>Ascomycota</taxon>
        <taxon>Pezizomycotina</taxon>
        <taxon>Sordariomycetes</taxon>
        <taxon>Hypocreomycetidae</taxon>
        <taxon>Hypocreales</taxon>
        <taxon>Ophiocordycipitaceae</taxon>
        <taxon>Purpureocillium</taxon>
    </lineage>
</organism>
<evidence type="ECO:0000256" key="6">
    <source>
        <dbReference type="SAM" id="Phobius"/>
    </source>
</evidence>
<comment type="caution">
    <text evidence="7">The sequence shown here is derived from an EMBL/GenBank/DDBJ whole genome shotgun (WGS) entry which is preliminary data.</text>
</comment>
<dbReference type="PANTHER" id="PTHR15549">
    <property type="entry name" value="PAIRED IMMUNOGLOBULIN-LIKE TYPE 2 RECEPTOR"/>
    <property type="match status" value="1"/>
</dbReference>
<evidence type="ECO:0000313" key="8">
    <source>
        <dbReference type="Proteomes" id="UP001163105"/>
    </source>
</evidence>
<keyword evidence="3 6" id="KW-1133">Transmembrane helix</keyword>